<reference evidence="2 3" key="1">
    <citation type="journal article" date="2014" name="Genome Announc.">
        <title>Draft Genome Sequence of Propane- and Butane-Oxidizing Actinobacterium Rhodococcus ruber IEGM 231.</title>
        <authorList>
            <person name="Ivshina I.B."/>
            <person name="Kuyukina M.S."/>
            <person name="Krivoruchko A.V."/>
            <person name="Barbe V."/>
            <person name="Fischer C."/>
        </authorList>
    </citation>
    <scope>NUCLEOTIDE SEQUENCE [LARGE SCALE GENOMIC DNA]</scope>
</reference>
<dbReference type="AlphaFoldDB" id="A0A098BTV0"/>
<dbReference type="EMBL" id="CCSD01000108">
    <property type="protein sequence ID" value="CDZ92108.1"/>
    <property type="molecule type" value="Genomic_DNA"/>
</dbReference>
<dbReference type="Proteomes" id="UP000042997">
    <property type="component" value="Unassembled WGS sequence"/>
</dbReference>
<sequence>MVGAGRAGGGRRAVVLRTDRYVSVIERPEPSGPNRAYPSIRGAYGAGGRHPPMRFRNLFETKR</sequence>
<evidence type="ECO:0000313" key="3">
    <source>
        <dbReference type="Proteomes" id="UP000042997"/>
    </source>
</evidence>
<organism evidence="2 3">
    <name type="scientific">Rhodococcus ruber</name>
    <dbReference type="NCBI Taxonomy" id="1830"/>
    <lineage>
        <taxon>Bacteria</taxon>
        <taxon>Bacillati</taxon>
        <taxon>Actinomycetota</taxon>
        <taxon>Actinomycetes</taxon>
        <taxon>Mycobacteriales</taxon>
        <taxon>Nocardiaceae</taxon>
        <taxon>Rhodococcus</taxon>
    </lineage>
</organism>
<evidence type="ECO:0000256" key="1">
    <source>
        <dbReference type="SAM" id="MobiDB-lite"/>
    </source>
</evidence>
<feature type="region of interest" description="Disordered" evidence="1">
    <location>
        <begin position="26"/>
        <end position="52"/>
    </location>
</feature>
<accession>A0A098BTV0</accession>
<gene>
    <name evidence="2" type="ORF">RHRU231_920046</name>
</gene>
<evidence type="ECO:0000313" key="2">
    <source>
        <dbReference type="EMBL" id="CDZ92108.1"/>
    </source>
</evidence>
<name>A0A098BTV0_9NOCA</name>
<proteinExistence type="predicted"/>
<protein>
    <submittedName>
        <fullName evidence="2">Uncharacterized protein</fullName>
    </submittedName>
</protein>